<name>A0ABT4BU90_9FIRM</name>
<comment type="caution">
    <text evidence="2">The sequence shown here is derived from an EMBL/GenBank/DDBJ whole genome shotgun (WGS) entry which is preliminary data.</text>
</comment>
<evidence type="ECO:0000256" key="1">
    <source>
        <dbReference type="SAM" id="Phobius"/>
    </source>
</evidence>
<dbReference type="EMBL" id="JAPOHA010000008">
    <property type="protein sequence ID" value="MCY1714468.1"/>
    <property type="molecule type" value="Genomic_DNA"/>
</dbReference>
<protein>
    <recommendedName>
        <fullName evidence="4">DUF2007 domain-containing protein</fullName>
    </recommendedName>
</protein>
<keyword evidence="1" id="KW-1133">Transmembrane helix</keyword>
<keyword evidence="1" id="KW-0812">Transmembrane</keyword>
<evidence type="ECO:0000313" key="3">
    <source>
        <dbReference type="Proteomes" id="UP001082703"/>
    </source>
</evidence>
<proteinExistence type="predicted"/>
<gene>
    <name evidence="2" type="ORF">OUY18_09390</name>
</gene>
<dbReference type="RefSeq" id="WP_268058516.1">
    <property type="nucleotide sequence ID" value="NZ_JAPOHA010000008.1"/>
</dbReference>
<evidence type="ECO:0008006" key="4">
    <source>
        <dbReference type="Google" id="ProtNLM"/>
    </source>
</evidence>
<accession>A0ABT4BU90</accession>
<reference evidence="2 3" key="1">
    <citation type="submission" date="2022-11" db="EMBL/GenBank/DDBJ databases">
        <authorList>
            <person name="Caiyu Z."/>
        </authorList>
    </citation>
    <scope>NUCLEOTIDE SEQUENCE [LARGE SCALE GENOMIC DNA]</scope>
    <source>
        <strain evidence="2 3">YR-4</strain>
    </source>
</reference>
<keyword evidence="3" id="KW-1185">Reference proteome</keyword>
<dbReference type="Proteomes" id="UP001082703">
    <property type="component" value="Unassembled WGS sequence"/>
</dbReference>
<evidence type="ECO:0000313" key="2">
    <source>
        <dbReference type="EMBL" id="MCY1714468.1"/>
    </source>
</evidence>
<sequence>MMLYCPKCQLLVNDDAQRCPVCGSKKLRVPEQDDPVLLMTADEGKAEMIRSAFQENGIVFEERISGIGSPPATILGKPLITNINFFVRYGELHACEDIVRGIGILDASDTALQKRAEKADGGKDPESVLEEAPTEMSARKRFFVRAVSAVLFIFLVWGVVAFADWAAEALKAFFTR</sequence>
<organism evidence="2 3">
    <name type="scientific">Caproiciproducens galactitolivorans</name>
    <dbReference type="NCBI Taxonomy" id="642589"/>
    <lineage>
        <taxon>Bacteria</taxon>
        <taxon>Bacillati</taxon>
        <taxon>Bacillota</taxon>
        <taxon>Clostridia</taxon>
        <taxon>Eubacteriales</taxon>
        <taxon>Acutalibacteraceae</taxon>
        <taxon>Caproiciproducens</taxon>
    </lineage>
</organism>
<feature type="transmembrane region" description="Helical" evidence="1">
    <location>
        <begin position="142"/>
        <end position="163"/>
    </location>
</feature>
<keyword evidence="1" id="KW-0472">Membrane</keyword>